<dbReference type="AlphaFoldDB" id="A0A5M3VTN5"/>
<protein>
    <submittedName>
        <fullName evidence="2">Uncharacterized protein</fullName>
    </submittedName>
</protein>
<feature type="region of interest" description="Disordered" evidence="1">
    <location>
        <begin position="847"/>
        <end position="877"/>
    </location>
</feature>
<gene>
    <name evidence="2" type="ORF">Acor_19470</name>
</gene>
<dbReference type="Proteomes" id="UP000334990">
    <property type="component" value="Unassembled WGS sequence"/>
</dbReference>
<comment type="caution">
    <text evidence="2">The sequence shown here is derived from an EMBL/GenBank/DDBJ whole genome shotgun (WGS) entry which is preliminary data.</text>
</comment>
<dbReference type="OrthoDB" id="9816502at2"/>
<evidence type="ECO:0000256" key="1">
    <source>
        <dbReference type="SAM" id="MobiDB-lite"/>
    </source>
</evidence>
<name>A0A5M3VTN5_9ACTN</name>
<evidence type="ECO:0000313" key="3">
    <source>
        <dbReference type="Proteomes" id="UP000334990"/>
    </source>
</evidence>
<reference evidence="2 3" key="1">
    <citation type="submission" date="2019-10" db="EMBL/GenBank/DDBJ databases">
        <title>Whole genome shotgun sequence of Acrocarpospora corrugata NBRC 13972.</title>
        <authorList>
            <person name="Ichikawa N."/>
            <person name="Kimura A."/>
            <person name="Kitahashi Y."/>
            <person name="Komaki H."/>
            <person name="Oguchi A."/>
        </authorList>
    </citation>
    <scope>NUCLEOTIDE SEQUENCE [LARGE SCALE GENOMIC DNA]</scope>
    <source>
        <strain evidence="2 3">NBRC 13972</strain>
    </source>
</reference>
<accession>A0A5M3VTN5</accession>
<dbReference type="RefSeq" id="WP_155336262.1">
    <property type="nucleotide sequence ID" value="NZ_BAAABN010000043.1"/>
</dbReference>
<feature type="compositionally biased region" description="Basic and acidic residues" evidence="1">
    <location>
        <begin position="603"/>
        <end position="614"/>
    </location>
</feature>
<evidence type="ECO:0000313" key="2">
    <source>
        <dbReference type="EMBL" id="GER99883.1"/>
    </source>
</evidence>
<sequence>MTDIGTYSFLPWLRRGVANLMSAAPGGTTRARIGVDLKLTGQAVGGGTRSAPIHRDVELYGPGDVAGLDARSIVRTEPRAGITNFEPNYLPFVEFYDEDLPWRYTPAPPDGSKRLAPWLALVVLAGGEFVDGAAGGKPTPFVLVEDPGVFPAAGELWAWAHVHVNGGLGTAGTVVSDNMAQVLPRFDAVVGANPDHGLSRLLCPRRLSPDTAYHAFVMPVFESGRLAGLGLDPGATPSATHSAWGGYPGRDEPAHYCYYHRWSFRTGVVGDFEYLVRLLKPRRMDPRVGRRDMDARAPLPGLPGIDVPGLGGVLRLGGALRIPEINLDQAAREEAERYEHWDVPFPHPFQTALADFIELSDDYASGDAADPDPVVTPPLYGRWHARTSRLLEATEPQLHANWVHELNLDPRFRAAAGFGTTIVQENQETYLAAAWQQVGAVLEANRRIRLGQLTREVAGSLHRRHLVAQAAADSGRVLAITAPVHPRIVHSGVTVARGLLVSRVARGPLTSAMRRISRPGSTVVRALTRQGDPPRRLLAAIADERATAARPKAAPPGVPTSETLVQRLDQHRDQVSVQLARDDRKPELVALLPRSDQFTLWEPGKESPRLEQTPHDSPTGVRIKDGVEGNAEVIRASTEAGAEPVRPGVDVDGLAEAALDLLDPEVTVPRRVLSGVDIPPRLQPAAFREVMAYPEIDLPMYRPLAEKSSELFLPNLTLIPPDSITMLETDQRFIEAYLVGLNHEMARELLWREYPTDQRGSYFRQFWDPAHQLPVPGETDAQRRERVRDIPPLHQWTLASPLGAHDQHDQGEDPGEDEVVLVIRGELLKRYPTAVIYAQRAKWRRTEEGTIDPSAERELDDLTPAEQQNPPPGKLRMPLFGAKVDPDIAFLGFDLTVEEALGQDPSVPDADPGWFFVLRERPGEPRFGLDIARTGNLNVWNDLAWDDIAPGSPFIPVGPAAPVHHLTEPTGADTEKHDQWAEDRFLHWGADLNSSEVAYILYQAPVLVAVHAGELLGDV</sequence>
<organism evidence="2 3">
    <name type="scientific">Acrocarpospora corrugata</name>
    <dbReference type="NCBI Taxonomy" id="35763"/>
    <lineage>
        <taxon>Bacteria</taxon>
        <taxon>Bacillati</taxon>
        <taxon>Actinomycetota</taxon>
        <taxon>Actinomycetes</taxon>
        <taxon>Streptosporangiales</taxon>
        <taxon>Streptosporangiaceae</taxon>
        <taxon>Acrocarpospora</taxon>
    </lineage>
</organism>
<feature type="region of interest" description="Disordered" evidence="1">
    <location>
        <begin position="600"/>
        <end position="620"/>
    </location>
</feature>
<proteinExistence type="predicted"/>
<dbReference type="EMBL" id="BLAD01000042">
    <property type="protein sequence ID" value="GER99883.1"/>
    <property type="molecule type" value="Genomic_DNA"/>
</dbReference>
<keyword evidence="3" id="KW-1185">Reference proteome</keyword>